<organism evidence="2 3">
    <name type="scientific">Strongylus vulgaris</name>
    <name type="common">Blood worm</name>
    <dbReference type="NCBI Taxonomy" id="40348"/>
    <lineage>
        <taxon>Eukaryota</taxon>
        <taxon>Metazoa</taxon>
        <taxon>Ecdysozoa</taxon>
        <taxon>Nematoda</taxon>
        <taxon>Chromadorea</taxon>
        <taxon>Rhabditida</taxon>
        <taxon>Rhabditina</taxon>
        <taxon>Rhabditomorpha</taxon>
        <taxon>Strongyloidea</taxon>
        <taxon>Strongylidae</taxon>
        <taxon>Strongylus</taxon>
    </lineage>
</organism>
<proteinExistence type="predicted"/>
<reference evidence="2 3" key="1">
    <citation type="submission" date="2018-11" db="EMBL/GenBank/DDBJ databases">
        <authorList>
            <consortium name="Pathogen Informatics"/>
        </authorList>
    </citation>
    <scope>NUCLEOTIDE SEQUENCE [LARGE SCALE GENOMIC DNA]</scope>
</reference>
<feature type="compositionally biased region" description="Acidic residues" evidence="1">
    <location>
        <begin position="180"/>
        <end position="193"/>
    </location>
</feature>
<dbReference type="AlphaFoldDB" id="A0A3P7IPF1"/>
<keyword evidence="3" id="KW-1185">Reference proteome</keyword>
<evidence type="ECO:0000256" key="1">
    <source>
        <dbReference type="SAM" id="MobiDB-lite"/>
    </source>
</evidence>
<evidence type="ECO:0000313" key="3">
    <source>
        <dbReference type="Proteomes" id="UP000270094"/>
    </source>
</evidence>
<gene>
    <name evidence="2" type="ORF">SVUK_LOCUS3847</name>
</gene>
<name>A0A3P7IPF1_STRVU</name>
<accession>A0A3P7IPF1</accession>
<protein>
    <submittedName>
        <fullName evidence="2">Uncharacterized protein</fullName>
    </submittedName>
</protein>
<dbReference type="EMBL" id="UYYB01010193">
    <property type="protein sequence ID" value="VDM68849.1"/>
    <property type="molecule type" value="Genomic_DNA"/>
</dbReference>
<feature type="region of interest" description="Disordered" evidence="1">
    <location>
        <begin position="173"/>
        <end position="206"/>
    </location>
</feature>
<dbReference type="Proteomes" id="UP000270094">
    <property type="component" value="Unassembled WGS sequence"/>
</dbReference>
<sequence>MVCIATRTSADRIRANNSPAGITGLGLTWELMRERHQGSCNTALDFSYLVLLPNISTAQNFEDLLTNLFCDWYWLPRDMDRCLRSSLSALLLSSRLLVAFEIRSKFLVRSIEALSPQILSSLEAGRSPSLDRSPHVSYRWLTPMSTHVSQFPFDGLNPVSQATEKMADDEINISNHDNQDMDNEDFADDDIEDVDLKQGEDEQDDQLILLTQRKAALKDRITPSRPNTNV</sequence>
<evidence type="ECO:0000313" key="2">
    <source>
        <dbReference type="EMBL" id="VDM68849.1"/>
    </source>
</evidence>